<name>A0A4Q1DAB9_9BACT</name>
<dbReference type="PANTHER" id="PTHR42872:SF6">
    <property type="entry name" value="PROTEIN-GLUTAMATE METHYLESTERASE_PROTEIN-GLUTAMINE GLUTAMINASE"/>
    <property type="match status" value="1"/>
</dbReference>
<keyword evidence="7" id="KW-1185">Reference proteome</keyword>
<proteinExistence type="predicted"/>
<reference evidence="6 7" key="1">
    <citation type="submission" date="2019-01" db="EMBL/GenBank/DDBJ databases">
        <title>Filimonas sp. strain TTM-71.</title>
        <authorList>
            <person name="Chen W.-M."/>
        </authorList>
    </citation>
    <scope>NUCLEOTIDE SEQUENCE [LARGE SCALE GENOMIC DNA]</scope>
    <source>
        <strain evidence="6 7">TTM-71</strain>
    </source>
</reference>
<dbReference type="Gene3D" id="3.40.50.180">
    <property type="entry name" value="Methylesterase CheB, C-terminal domain"/>
    <property type="match status" value="1"/>
</dbReference>
<dbReference type="Pfam" id="PF01339">
    <property type="entry name" value="CheB_methylest"/>
    <property type="match status" value="1"/>
</dbReference>
<feature type="domain" description="CheB-type methylesterase" evidence="5">
    <location>
        <begin position="6"/>
        <end position="196"/>
    </location>
</feature>
<evidence type="ECO:0000256" key="3">
    <source>
        <dbReference type="ARBA" id="ARBA00048267"/>
    </source>
</evidence>
<comment type="catalytic activity">
    <reaction evidence="3">
        <text>[protein]-L-glutamate 5-O-methyl ester + H2O = L-glutamyl-[protein] + methanol + H(+)</text>
        <dbReference type="Rhea" id="RHEA:23236"/>
        <dbReference type="Rhea" id="RHEA-COMP:10208"/>
        <dbReference type="Rhea" id="RHEA-COMP:10311"/>
        <dbReference type="ChEBI" id="CHEBI:15377"/>
        <dbReference type="ChEBI" id="CHEBI:15378"/>
        <dbReference type="ChEBI" id="CHEBI:17790"/>
        <dbReference type="ChEBI" id="CHEBI:29973"/>
        <dbReference type="ChEBI" id="CHEBI:82795"/>
        <dbReference type="EC" id="3.1.1.61"/>
    </reaction>
</comment>
<organism evidence="6 7">
    <name type="scientific">Filimonas effusa</name>
    <dbReference type="NCBI Taxonomy" id="2508721"/>
    <lineage>
        <taxon>Bacteria</taxon>
        <taxon>Pseudomonadati</taxon>
        <taxon>Bacteroidota</taxon>
        <taxon>Chitinophagia</taxon>
        <taxon>Chitinophagales</taxon>
        <taxon>Chitinophagaceae</taxon>
        <taxon>Filimonas</taxon>
    </lineage>
</organism>
<evidence type="ECO:0000259" key="5">
    <source>
        <dbReference type="PROSITE" id="PS50122"/>
    </source>
</evidence>
<keyword evidence="4" id="KW-0145">Chemotaxis</keyword>
<dbReference type="InterPro" id="IPR000673">
    <property type="entry name" value="Sig_transdc_resp-reg_Me-estase"/>
</dbReference>
<dbReference type="Proteomes" id="UP000290545">
    <property type="component" value="Unassembled WGS sequence"/>
</dbReference>
<dbReference type="GO" id="GO:0008984">
    <property type="term" value="F:protein-glutamate methylesterase activity"/>
    <property type="evidence" value="ECO:0007669"/>
    <property type="project" value="UniProtKB-EC"/>
</dbReference>
<dbReference type="GO" id="GO:0000156">
    <property type="term" value="F:phosphorelay response regulator activity"/>
    <property type="evidence" value="ECO:0007669"/>
    <property type="project" value="InterPro"/>
</dbReference>
<feature type="active site" evidence="4">
    <location>
        <position position="45"/>
    </location>
</feature>
<dbReference type="GO" id="GO:0005737">
    <property type="term" value="C:cytoplasm"/>
    <property type="evidence" value="ECO:0007669"/>
    <property type="project" value="InterPro"/>
</dbReference>
<protein>
    <recommendedName>
        <fullName evidence="2">protein-glutamate methylesterase</fullName>
        <ecNumber evidence="2">3.1.1.61</ecNumber>
    </recommendedName>
</protein>
<evidence type="ECO:0000256" key="2">
    <source>
        <dbReference type="ARBA" id="ARBA00039140"/>
    </source>
</evidence>
<evidence type="ECO:0000256" key="4">
    <source>
        <dbReference type="PROSITE-ProRule" id="PRU00050"/>
    </source>
</evidence>
<dbReference type="GO" id="GO:0006935">
    <property type="term" value="P:chemotaxis"/>
    <property type="evidence" value="ECO:0007669"/>
    <property type="project" value="UniProtKB-UniRule"/>
</dbReference>
<dbReference type="PROSITE" id="PS50122">
    <property type="entry name" value="CHEB"/>
    <property type="match status" value="1"/>
</dbReference>
<sequence>MAQNRIIPAAALIAIGGSAGSLDVLLKTLPFLEPSHNKAILIILHRKPTDDEVLVELLAFKSAWPVKEAEEGEPILPGHVYVAPPDYHLLIESNRSFSLDASEKINYSRPSIDVSFESAAEVYGPTLVALILSGANTDGTAGMKIVKKRGGTCAAQSPASATTPYMPQHAIKSVQMERVLQPDEIPAYINQLFSGL</sequence>
<dbReference type="PANTHER" id="PTHR42872">
    <property type="entry name" value="PROTEIN-GLUTAMATE METHYLESTERASE/PROTEIN-GLUTAMINE GLUTAMINASE"/>
    <property type="match status" value="1"/>
</dbReference>
<dbReference type="EMBL" id="SDHZ01000001">
    <property type="protein sequence ID" value="RXK86331.1"/>
    <property type="molecule type" value="Genomic_DNA"/>
</dbReference>
<dbReference type="EC" id="3.1.1.61" evidence="2"/>
<dbReference type="RefSeq" id="WP_129002081.1">
    <property type="nucleotide sequence ID" value="NZ_SDHZ01000001.1"/>
</dbReference>
<evidence type="ECO:0000313" key="6">
    <source>
        <dbReference type="EMBL" id="RXK86331.1"/>
    </source>
</evidence>
<feature type="active site" evidence="4">
    <location>
        <position position="138"/>
    </location>
</feature>
<dbReference type="OrthoDB" id="1524092at2"/>
<dbReference type="InterPro" id="IPR035909">
    <property type="entry name" value="CheB_C"/>
</dbReference>
<dbReference type="SUPFAM" id="SSF52738">
    <property type="entry name" value="Methylesterase CheB, C-terminal domain"/>
    <property type="match status" value="1"/>
</dbReference>
<dbReference type="CDD" id="cd16433">
    <property type="entry name" value="CheB"/>
    <property type="match status" value="1"/>
</dbReference>
<dbReference type="AlphaFoldDB" id="A0A4Q1DAB9"/>
<evidence type="ECO:0000313" key="7">
    <source>
        <dbReference type="Proteomes" id="UP000290545"/>
    </source>
</evidence>
<keyword evidence="1 4" id="KW-0378">Hydrolase</keyword>
<comment type="caution">
    <text evidence="6">The sequence shown here is derived from an EMBL/GenBank/DDBJ whole genome shotgun (WGS) entry which is preliminary data.</text>
</comment>
<gene>
    <name evidence="6" type="ORF">ESB13_05865</name>
</gene>
<evidence type="ECO:0000256" key="1">
    <source>
        <dbReference type="ARBA" id="ARBA00022801"/>
    </source>
</evidence>
<accession>A0A4Q1DAB9</accession>
<feature type="active site" evidence="4">
    <location>
        <position position="18"/>
    </location>
</feature>